<dbReference type="RefSeq" id="WP_028312409.1">
    <property type="nucleotide sequence ID" value="NZ_AXWS01000019.1"/>
</dbReference>
<proteinExistence type="predicted"/>
<organism evidence="3 4">
    <name type="scientific">Derxia gummosa DSM 723</name>
    <dbReference type="NCBI Taxonomy" id="1121388"/>
    <lineage>
        <taxon>Bacteria</taxon>
        <taxon>Pseudomonadati</taxon>
        <taxon>Pseudomonadota</taxon>
        <taxon>Betaproteobacteria</taxon>
        <taxon>Burkholderiales</taxon>
        <taxon>Alcaligenaceae</taxon>
        <taxon>Derxia</taxon>
    </lineage>
</organism>
<accession>A0A8B6X601</accession>
<name>A0A8B6X601_9BURK</name>
<evidence type="ECO:0000256" key="1">
    <source>
        <dbReference type="SAM" id="MobiDB-lite"/>
    </source>
</evidence>
<dbReference type="AlphaFoldDB" id="A0A8B6X601"/>
<feature type="domain" description="Glycosyltransferase 61 catalytic" evidence="2">
    <location>
        <begin position="174"/>
        <end position="357"/>
    </location>
</feature>
<feature type="region of interest" description="Disordered" evidence="1">
    <location>
        <begin position="1"/>
        <end position="25"/>
    </location>
</feature>
<keyword evidence="3" id="KW-1185">Reference proteome</keyword>
<dbReference type="Proteomes" id="UP000675920">
    <property type="component" value="Unplaced"/>
</dbReference>
<sequence>MSDITPPAAAPRPARAARPKPGPLDKRLKQLTVEGLAHHYCSAAEFKTRLFPAQQVAPPRPLVKDYRCTPEFAHYHGRLKGEIAPGGLFELHDCYVGKGGTVMDAQRRVLYDDDLTSAYWLLFVSKLIQKADPQAGGKTTVTGRFLRGMDEPVLRPDLRGATLVSLAKPGPNVYGHWILDTLPMAWNFFEAVRLGIVRPPFRFLISDRTPPWARGFLQRLFNVPPELLVSYDDNATVVHAERLIVPSLLRVSPLISPRMNEFVEFVYDRFGLRWQPERPDLPTEFFISREGYADQGRRTLANALEIEAVMRDAGVVPIRPETLSWPDQLLMFSRARLVAGEFGSGTHNTLFSPASTVNLTLFNMVSNWNQSSIAALRDQDIVYLRPSVEAQVGTGTSIRYEYALEDVRDAIEVARRRADERAATP</sequence>
<dbReference type="GO" id="GO:0016757">
    <property type="term" value="F:glycosyltransferase activity"/>
    <property type="evidence" value="ECO:0007669"/>
    <property type="project" value="InterPro"/>
</dbReference>
<evidence type="ECO:0000313" key="4">
    <source>
        <dbReference type="RefSeq" id="WP_028312409.1"/>
    </source>
</evidence>
<protein>
    <submittedName>
        <fullName evidence="4">Glycosyltransferase family 61 protein</fullName>
        <ecNumber evidence="4">2.4.-.-</ecNumber>
    </submittedName>
</protein>
<dbReference type="EC" id="2.4.-.-" evidence="4"/>
<dbReference type="InterPro" id="IPR049625">
    <property type="entry name" value="Glyco_transf_61_cat"/>
</dbReference>
<evidence type="ECO:0000259" key="2">
    <source>
        <dbReference type="Pfam" id="PF04577"/>
    </source>
</evidence>
<reference evidence="4" key="1">
    <citation type="submission" date="2025-08" db="UniProtKB">
        <authorList>
            <consortium name="RefSeq"/>
        </authorList>
    </citation>
    <scope>IDENTIFICATION</scope>
</reference>
<dbReference type="Pfam" id="PF04577">
    <property type="entry name" value="Glyco_transf_61"/>
    <property type="match status" value="1"/>
</dbReference>
<evidence type="ECO:0000313" key="3">
    <source>
        <dbReference type="Proteomes" id="UP000675920"/>
    </source>
</evidence>